<name>A0AAV5FA74_ELECO</name>
<accession>A0AAV5FA74</accession>
<dbReference type="Proteomes" id="UP001054889">
    <property type="component" value="Unassembled WGS sequence"/>
</dbReference>
<dbReference type="AlphaFoldDB" id="A0AAV5FA74"/>
<keyword evidence="2" id="KW-1185">Reference proteome</keyword>
<proteinExistence type="predicted"/>
<comment type="caution">
    <text evidence="1">The sequence shown here is derived from an EMBL/GenBank/DDBJ whole genome shotgun (WGS) entry which is preliminary data.</text>
</comment>
<gene>
    <name evidence="1" type="primary">gb19651</name>
    <name evidence="1" type="ORF">PR202_gb19651</name>
</gene>
<dbReference type="EMBL" id="BQKI01000082">
    <property type="protein sequence ID" value="GJN31270.1"/>
    <property type="molecule type" value="Genomic_DNA"/>
</dbReference>
<organism evidence="1 2">
    <name type="scientific">Eleusine coracana subsp. coracana</name>
    <dbReference type="NCBI Taxonomy" id="191504"/>
    <lineage>
        <taxon>Eukaryota</taxon>
        <taxon>Viridiplantae</taxon>
        <taxon>Streptophyta</taxon>
        <taxon>Embryophyta</taxon>
        <taxon>Tracheophyta</taxon>
        <taxon>Spermatophyta</taxon>
        <taxon>Magnoliopsida</taxon>
        <taxon>Liliopsida</taxon>
        <taxon>Poales</taxon>
        <taxon>Poaceae</taxon>
        <taxon>PACMAD clade</taxon>
        <taxon>Chloridoideae</taxon>
        <taxon>Cynodonteae</taxon>
        <taxon>Eleusininae</taxon>
        <taxon>Eleusine</taxon>
    </lineage>
</organism>
<reference evidence="1" key="1">
    <citation type="journal article" date="2018" name="DNA Res.">
        <title>Multiple hybrid de novo genome assembly of finger millet, an orphan allotetraploid crop.</title>
        <authorList>
            <person name="Hatakeyama M."/>
            <person name="Aluri S."/>
            <person name="Balachadran M.T."/>
            <person name="Sivarajan S.R."/>
            <person name="Patrignani A."/>
            <person name="Gruter S."/>
            <person name="Poveda L."/>
            <person name="Shimizu-Inatsugi R."/>
            <person name="Baeten J."/>
            <person name="Francoijs K.J."/>
            <person name="Nataraja K.N."/>
            <person name="Reddy Y.A.N."/>
            <person name="Phadnis S."/>
            <person name="Ravikumar R.L."/>
            <person name="Schlapbach R."/>
            <person name="Sreeman S.M."/>
            <person name="Shimizu K.K."/>
        </authorList>
    </citation>
    <scope>NUCLEOTIDE SEQUENCE</scope>
</reference>
<protein>
    <submittedName>
        <fullName evidence="1">Uncharacterized protein</fullName>
    </submittedName>
</protein>
<sequence>MLSVPPLPPGRLSPHGYIVAVAERRCCRACVGVGATFVPVSRSCHLALAQPPCPCLGRPASPSRSRRRSHWITLPRPV</sequence>
<reference evidence="1" key="2">
    <citation type="submission" date="2021-12" db="EMBL/GenBank/DDBJ databases">
        <title>Resequencing data analysis of finger millet.</title>
        <authorList>
            <person name="Hatakeyama M."/>
            <person name="Aluri S."/>
            <person name="Balachadran M.T."/>
            <person name="Sivarajan S.R."/>
            <person name="Poveda L."/>
            <person name="Shimizu-Inatsugi R."/>
            <person name="Schlapbach R."/>
            <person name="Sreeman S.M."/>
            <person name="Shimizu K.K."/>
        </authorList>
    </citation>
    <scope>NUCLEOTIDE SEQUENCE</scope>
</reference>
<evidence type="ECO:0000313" key="1">
    <source>
        <dbReference type="EMBL" id="GJN31270.1"/>
    </source>
</evidence>
<evidence type="ECO:0000313" key="2">
    <source>
        <dbReference type="Proteomes" id="UP001054889"/>
    </source>
</evidence>